<comment type="similarity">
    <text evidence="1 3">Belongs to the HAD-like hydrolase superfamily. S-2-haloalkanoic acid dehalogenase family.</text>
</comment>
<reference evidence="5" key="1">
    <citation type="submission" date="2023-07" db="EMBL/GenBank/DDBJ databases">
        <title>Study on multiphase classification of strain Alteromonas salexigens isolated from the Yellow Sea.</title>
        <authorList>
            <person name="Sun L."/>
        </authorList>
    </citation>
    <scope>NUCLEOTIDE SEQUENCE [LARGE SCALE GENOMIC DNA]</scope>
    <source>
        <strain evidence="5">ASW11-19</strain>
    </source>
</reference>
<dbReference type="Pfam" id="PF00702">
    <property type="entry name" value="Hydrolase"/>
    <property type="match status" value="1"/>
</dbReference>
<comment type="function">
    <text evidence="3">Catalyzes the hydrolytic dehalogenation of small (S)-2-haloalkanoic acids to yield the corresponding (R)-2-hydroxyalkanoic acids.</text>
</comment>
<dbReference type="RefSeq" id="WP_262993483.1">
    <property type="nucleotide sequence ID" value="NZ_JAOTJC010000007.1"/>
</dbReference>
<evidence type="ECO:0000313" key="5">
    <source>
        <dbReference type="Proteomes" id="UP001209257"/>
    </source>
</evidence>
<comment type="catalytic activity">
    <reaction evidence="3">
        <text>an (S)-2-haloacid + H2O = a (2R)-2-hydroxycarboxylate + a halide anion + H(+)</text>
        <dbReference type="Rhea" id="RHEA:11192"/>
        <dbReference type="ChEBI" id="CHEBI:15377"/>
        <dbReference type="ChEBI" id="CHEBI:15378"/>
        <dbReference type="ChEBI" id="CHEBI:16042"/>
        <dbReference type="ChEBI" id="CHEBI:58314"/>
        <dbReference type="ChEBI" id="CHEBI:137405"/>
        <dbReference type="EC" id="3.8.1.2"/>
    </reaction>
</comment>
<keyword evidence="2 3" id="KW-0378">Hydrolase</keyword>
<gene>
    <name evidence="4" type="ORF">OCL06_08585</name>
</gene>
<protein>
    <recommendedName>
        <fullName evidence="3">(S)-2-haloacid dehalogenase</fullName>
        <ecNumber evidence="3">3.8.1.2</ecNumber>
    </recommendedName>
    <alternativeName>
        <fullName evidence="3">2-haloalkanoic acid dehalogenase</fullName>
    </alternativeName>
    <alternativeName>
        <fullName evidence="3">Halocarboxylic acid halidohydrolase</fullName>
    </alternativeName>
    <alternativeName>
        <fullName evidence="3">L-2-haloacid dehalogenase</fullName>
    </alternativeName>
</protein>
<dbReference type="PANTHER" id="PTHR43316:SF3">
    <property type="entry name" value="HALOACID DEHALOGENASE, TYPE II (AFU_ORTHOLOGUE AFUA_2G07750)-RELATED"/>
    <property type="match status" value="1"/>
</dbReference>
<dbReference type="PANTHER" id="PTHR43316">
    <property type="entry name" value="HYDROLASE, HALOACID DELAHOGENASE-RELATED"/>
    <property type="match status" value="1"/>
</dbReference>
<dbReference type="SFLD" id="SFLDG01129">
    <property type="entry name" value="C1.5:_HAD__Beta-PGM__Phosphata"/>
    <property type="match status" value="1"/>
</dbReference>
<evidence type="ECO:0000313" key="4">
    <source>
        <dbReference type="EMBL" id="MCU7554654.1"/>
    </source>
</evidence>
<dbReference type="SFLD" id="SFLDS00003">
    <property type="entry name" value="Haloacid_Dehalogenase"/>
    <property type="match status" value="1"/>
</dbReference>
<dbReference type="Gene3D" id="1.10.150.240">
    <property type="entry name" value="Putative phosphatase, domain 2"/>
    <property type="match status" value="1"/>
</dbReference>
<evidence type="ECO:0000256" key="1">
    <source>
        <dbReference type="ARBA" id="ARBA00008106"/>
    </source>
</evidence>
<dbReference type="InterPro" id="IPR023198">
    <property type="entry name" value="PGP-like_dom2"/>
</dbReference>
<dbReference type="InterPro" id="IPR006439">
    <property type="entry name" value="HAD-SF_hydro_IA"/>
</dbReference>
<dbReference type="EMBL" id="JAOTJC010000007">
    <property type="protein sequence ID" value="MCU7554654.1"/>
    <property type="molecule type" value="Genomic_DNA"/>
</dbReference>
<evidence type="ECO:0000256" key="2">
    <source>
        <dbReference type="ARBA" id="ARBA00022801"/>
    </source>
</evidence>
<sequence>MIRKPQTLFFDVNETLLDMNAVREAVGNALGDENLVPVWFSTLLHYSLVEMATDSFHDFAEIGAAALVMTANANGKTLELADAQDIITEPMTSLPPHEDVAEGLEALRNEGFQLVALSNSAAQGLDKQLRYAGVYTQFDKVLSVQNIRTYKPYPKVYEWAMEQAGVTPSQAMMIAAHGWDIMGAAACGMQTAFVSRPGKMPYPLAPAPNLEVASLPELLTKLTV</sequence>
<organism evidence="4 5">
    <name type="scientific">Alteromonas salexigens</name>
    <dbReference type="NCBI Taxonomy" id="2982530"/>
    <lineage>
        <taxon>Bacteria</taxon>
        <taxon>Pseudomonadati</taxon>
        <taxon>Pseudomonadota</taxon>
        <taxon>Gammaproteobacteria</taxon>
        <taxon>Alteromonadales</taxon>
        <taxon>Alteromonadaceae</taxon>
        <taxon>Alteromonas/Salinimonas group</taxon>
        <taxon>Alteromonas</taxon>
    </lineage>
</organism>
<comment type="caution">
    <text evidence="4">The sequence shown here is derived from an EMBL/GenBank/DDBJ whole genome shotgun (WGS) entry which is preliminary data.</text>
</comment>
<dbReference type="NCBIfam" id="TIGR01428">
    <property type="entry name" value="HAD_type_II"/>
    <property type="match status" value="1"/>
</dbReference>
<dbReference type="NCBIfam" id="TIGR01493">
    <property type="entry name" value="HAD-SF-IA-v2"/>
    <property type="match status" value="1"/>
</dbReference>
<dbReference type="InterPro" id="IPR051540">
    <property type="entry name" value="S-2-haloacid_dehalogenase"/>
</dbReference>
<dbReference type="InterPro" id="IPR023214">
    <property type="entry name" value="HAD_sf"/>
</dbReference>
<dbReference type="SUPFAM" id="SSF56784">
    <property type="entry name" value="HAD-like"/>
    <property type="match status" value="1"/>
</dbReference>
<dbReference type="InterPro" id="IPR036412">
    <property type="entry name" value="HAD-like_sf"/>
</dbReference>
<keyword evidence="5" id="KW-1185">Reference proteome</keyword>
<name>A0ABT2VRW7_9ALTE</name>
<dbReference type="InterPro" id="IPR006328">
    <property type="entry name" value="2-HAD"/>
</dbReference>
<accession>A0ABT2VRW7</accession>
<evidence type="ECO:0000256" key="3">
    <source>
        <dbReference type="RuleBase" id="RU368077"/>
    </source>
</evidence>
<dbReference type="EC" id="3.8.1.2" evidence="3"/>
<dbReference type="Proteomes" id="UP001209257">
    <property type="component" value="Unassembled WGS sequence"/>
</dbReference>
<dbReference type="Gene3D" id="3.40.50.1000">
    <property type="entry name" value="HAD superfamily/HAD-like"/>
    <property type="match status" value="1"/>
</dbReference>
<dbReference type="CDD" id="cd02588">
    <property type="entry name" value="HAD_L2-DEX"/>
    <property type="match status" value="1"/>
</dbReference>
<proteinExistence type="inferred from homology"/>